<feature type="transmembrane region" description="Helical" evidence="1">
    <location>
        <begin position="77"/>
        <end position="95"/>
    </location>
</feature>
<protein>
    <recommendedName>
        <fullName evidence="2">VanZ-like domain-containing protein</fullName>
    </recommendedName>
</protein>
<accession>A0A381MZJ1</accession>
<dbReference type="EMBL" id="UINC01000027">
    <property type="protein sequence ID" value="SUZ47639.1"/>
    <property type="molecule type" value="Genomic_DNA"/>
</dbReference>
<organism evidence="3">
    <name type="scientific">marine metagenome</name>
    <dbReference type="NCBI Taxonomy" id="408172"/>
    <lineage>
        <taxon>unclassified sequences</taxon>
        <taxon>metagenomes</taxon>
        <taxon>ecological metagenomes</taxon>
    </lineage>
</organism>
<feature type="domain" description="VanZ-like" evidence="2">
    <location>
        <begin position="18"/>
        <end position="91"/>
    </location>
</feature>
<dbReference type="InterPro" id="IPR006976">
    <property type="entry name" value="VanZ-like"/>
</dbReference>
<feature type="transmembrane region" description="Helical" evidence="1">
    <location>
        <begin position="46"/>
        <end position="65"/>
    </location>
</feature>
<keyword evidence="1" id="KW-0472">Membrane</keyword>
<dbReference type="NCBIfam" id="NF037970">
    <property type="entry name" value="vanZ_1"/>
    <property type="match status" value="1"/>
</dbReference>
<dbReference type="Pfam" id="PF04892">
    <property type="entry name" value="VanZ"/>
    <property type="match status" value="1"/>
</dbReference>
<reference evidence="3" key="1">
    <citation type="submission" date="2018-05" db="EMBL/GenBank/DDBJ databases">
        <authorList>
            <person name="Lanie J.A."/>
            <person name="Ng W.-L."/>
            <person name="Kazmierczak K.M."/>
            <person name="Andrzejewski T.M."/>
            <person name="Davidsen T.M."/>
            <person name="Wayne K.J."/>
            <person name="Tettelin H."/>
            <person name="Glass J.I."/>
            <person name="Rusch D."/>
            <person name="Podicherti R."/>
            <person name="Tsui H.-C.T."/>
            <person name="Winkler M.E."/>
        </authorList>
    </citation>
    <scope>NUCLEOTIDE SEQUENCE</scope>
</reference>
<evidence type="ECO:0000256" key="1">
    <source>
        <dbReference type="SAM" id="Phobius"/>
    </source>
</evidence>
<sequence length="99" mass="11008">MGSSIPGDSMPPVLALTWDKLLHVAEYSILGWLGYRAYYSAYQKPMVYIIIFGILFGCIDESWQSMIPGRFPSHYDVFADGIGVICGAVTGSFLYKKSK</sequence>
<evidence type="ECO:0000259" key="2">
    <source>
        <dbReference type="Pfam" id="PF04892"/>
    </source>
</evidence>
<evidence type="ECO:0000313" key="3">
    <source>
        <dbReference type="EMBL" id="SUZ47639.1"/>
    </source>
</evidence>
<proteinExistence type="predicted"/>
<keyword evidence="1" id="KW-1133">Transmembrane helix</keyword>
<keyword evidence="1" id="KW-0812">Transmembrane</keyword>
<dbReference type="AlphaFoldDB" id="A0A381MZJ1"/>
<name>A0A381MZJ1_9ZZZZ</name>
<gene>
    <name evidence="3" type="ORF">METZ01_LOCUS493</name>
</gene>